<dbReference type="SUPFAM" id="SSF56436">
    <property type="entry name" value="C-type lectin-like"/>
    <property type="match status" value="1"/>
</dbReference>
<reference evidence="2 3" key="1">
    <citation type="submission" date="2019-07" db="EMBL/GenBank/DDBJ databases">
        <title>Draft genome assembly of a fouling barnacle, Amphibalanus amphitrite (Darwin, 1854): The first reference genome for Thecostraca.</title>
        <authorList>
            <person name="Kim W."/>
        </authorList>
    </citation>
    <scope>NUCLEOTIDE SEQUENCE [LARGE SCALE GENOMIC DNA]</scope>
    <source>
        <strain evidence="2">SNU_AA5</strain>
        <tissue evidence="2">Soma without cirri and trophi</tissue>
    </source>
</reference>
<dbReference type="AlphaFoldDB" id="A0A6A4VUT2"/>
<dbReference type="InterPro" id="IPR016187">
    <property type="entry name" value="CTDL_fold"/>
</dbReference>
<gene>
    <name evidence="2" type="ORF">FJT64_027556</name>
</gene>
<evidence type="ECO:0000256" key="1">
    <source>
        <dbReference type="SAM" id="SignalP"/>
    </source>
</evidence>
<evidence type="ECO:0008006" key="4">
    <source>
        <dbReference type="Google" id="ProtNLM"/>
    </source>
</evidence>
<protein>
    <recommendedName>
        <fullName evidence="4">Apple domain-containing protein</fullName>
    </recommendedName>
</protein>
<feature type="chain" id="PRO_5025541992" description="Apple domain-containing protein" evidence="1">
    <location>
        <begin position="17"/>
        <end position="250"/>
    </location>
</feature>
<evidence type="ECO:0000313" key="3">
    <source>
        <dbReference type="Proteomes" id="UP000440578"/>
    </source>
</evidence>
<comment type="caution">
    <text evidence="2">The sequence shown here is derived from an EMBL/GenBank/DDBJ whole genome shotgun (WGS) entry which is preliminary data.</text>
</comment>
<organism evidence="2 3">
    <name type="scientific">Amphibalanus amphitrite</name>
    <name type="common">Striped barnacle</name>
    <name type="synonym">Balanus amphitrite</name>
    <dbReference type="NCBI Taxonomy" id="1232801"/>
    <lineage>
        <taxon>Eukaryota</taxon>
        <taxon>Metazoa</taxon>
        <taxon>Ecdysozoa</taxon>
        <taxon>Arthropoda</taxon>
        <taxon>Crustacea</taxon>
        <taxon>Multicrustacea</taxon>
        <taxon>Cirripedia</taxon>
        <taxon>Thoracica</taxon>
        <taxon>Thoracicalcarea</taxon>
        <taxon>Balanomorpha</taxon>
        <taxon>Balanoidea</taxon>
        <taxon>Balanidae</taxon>
        <taxon>Amphibalaninae</taxon>
        <taxon>Amphibalanus</taxon>
    </lineage>
</organism>
<name>A0A6A4VUT2_AMPAM</name>
<dbReference type="EMBL" id="VIIS01001331">
    <property type="protein sequence ID" value="KAF0299807.1"/>
    <property type="molecule type" value="Genomic_DNA"/>
</dbReference>
<feature type="signal peptide" evidence="1">
    <location>
        <begin position="1"/>
        <end position="16"/>
    </location>
</feature>
<dbReference type="Gene3D" id="3.10.100.10">
    <property type="entry name" value="Mannose-Binding Protein A, subunit A"/>
    <property type="match status" value="1"/>
</dbReference>
<accession>A0A6A4VUT2</accession>
<sequence length="250" mass="27696">MFVLLVTFLFKAKARSTGIGVDILGGSLGSSVLVKGEPATAYVTRSVVHAERPLVAPVATPSAVTCGMLCHRSESCLKWSRRAEGPAAALCYMWPTDSADNPLTTTAETVYQFIIPPGYVRSPFDRRVAYGGHRGKTLGGYSIIAMCRQDDPRAIPAFPTTDEQLRGLISMPFENYWTGLNDIKEEGVFRDLFNERNITLNPEWYQDVPRNFFVSAYSGRSDCVLVKVKLGLMNRNCGLTAEGYVCEYWL</sequence>
<keyword evidence="1" id="KW-0732">Signal</keyword>
<dbReference type="OrthoDB" id="6372777at2759"/>
<dbReference type="Proteomes" id="UP000440578">
    <property type="component" value="Unassembled WGS sequence"/>
</dbReference>
<proteinExistence type="predicted"/>
<keyword evidence="3" id="KW-1185">Reference proteome</keyword>
<evidence type="ECO:0000313" key="2">
    <source>
        <dbReference type="EMBL" id="KAF0299807.1"/>
    </source>
</evidence>
<dbReference type="InterPro" id="IPR016186">
    <property type="entry name" value="C-type_lectin-like/link_sf"/>
</dbReference>